<feature type="region of interest" description="Disordered" evidence="3">
    <location>
        <begin position="94"/>
        <end position="142"/>
    </location>
</feature>
<gene>
    <name evidence="4" type="ORF">OFUS_LOCUS88</name>
</gene>
<evidence type="ECO:0000256" key="2">
    <source>
        <dbReference type="PROSITE-ProRule" id="PRU00089"/>
    </source>
</evidence>
<reference evidence="4" key="1">
    <citation type="submission" date="2022-03" db="EMBL/GenBank/DDBJ databases">
        <authorList>
            <person name="Martin C."/>
        </authorList>
    </citation>
    <scope>NUCLEOTIDE SEQUENCE</scope>
</reference>
<dbReference type="InterPro" id="IPR001766">
    <property type="entry name" value="Fork_head_dom"/>
</dbReference>
<evidence type="ECO:0000313" key="5">
    <source>
        <dbReference type="Proteomes" id="UP000749559"/>
    </source>
</evidence>
<proteinExistence type="predicted"/>
<feature type="compositionally biased region" description="Polar residues" evidence="3">
    <location>
        <begin position="110"/>
        <end position="142"/>
    </location>
</feature>
<evidence type="ECO:0000313" key="4">
    <source>
        <dbReference type="EMBL" id="CAH1772308.1"/>
    </source>
</evidence>
<protein>
    <submittedName>
        <fullName evidence="4">Uncharacterized protein</fullName>
    </submittedName>
</protein>
<feature type="DNA-binding region" description="Fork-head" evidence="2">
    <location>
        <begin position="165"/>
        <end position="258"/>
    </location>
</feature>
<keyword evidence="1 2" id="KW-0238">DNA-binding</keyword>
<keyword evidence="5" id="KW-1185">Reference proteome</keyword>
<dbReference type="InterPro" id="IPR036390">
    <property type="entry name" value="WH_DNA-bd_sf"/>
</dbReference>
<dbReference type="GO" id="GO:0005634">
    <property type="term" value="C:nucleus"/>
    <property type="evidence" value="ECO:0007669"/>
    <property type="project" value="UniProtKB-SubCell"/>
</dbReference>
<evidence type="ECO:0000256" key="3">
    <source>
        <dbReference type="SAM" id="MobiDB-lite"/>
    </source>
</evidence>
<dbReference type="Pfam" id="PF00250">
    <property type="entry name" value="Forkhead"/>
    <property type="match status" value="1"/>
</dbReference>
<feature type="region of interest" description="Disordered" evidence="3">
    <location>
        <begin position="261"/>
        <end position="316"/>
    </location>
</feature>
<dbReference type="PANTHER" id="PTHR11829:SF142">
    <property type="entry name" value="FORK-HEAD DOMAIN-CONTAINING PROTEIN"/>
    <property type="match status" value="1"/>
</dbReference>
<dbReference type="PANTHER" id="PTHR11829">
    <property type="entry name" value="FORKHEAD BOX PROTEIN"/>
    <property type="match status" value="1"/>
</dbReference>
<sequence>METLQLMSYLVGGVTTDEPNTSNAPITTDVHNSGYKISDFTGYGANNLDNRYDMTAFHYKSTNQLPVNMSATYSGHLATRDSVTSHHCISNQNGCNNVPQTSPDMREPITSRTLSPSIDNLTASPNPSVEEISNPSSPESMISDNSDVYNMGKSIAKDGASKAVKPKNSYIGLIIEAILSKPDKRMILGEIYQYIQDNFEQYNNGERGWRNSVRYNLSLNGCFVKSGRANIGKGNYWSIHPECIEDFSKGDYSRRSIRHRTKRGEKGLKSHQSKSPSFSHQYHPKPAGSNRPPKANSKQMSPISHMPPQSQFQESSRSYIYQPPVTTAFGSQFNITNSLKTTYSSQPRVNISYEPQITLERSTDLYRAPFDNLYSNSGFHSNLADVSYSVNSQGYTCL</sequence>
<dbReference type="InterPro" id="IPR050211">
    <property type="entry name" value="FOX_domain-containing"/>
</dbReference>
<dbReference type="CDD" id="cd20035">
    <property type="entry name" value="FH_FOXQ2-like"/>
    <property type="match status" value="1"/>
</dbReference>
<comment type="caution">
    <text evidence="4">The sequence shown here is derived from an EMBL/GenBank/DDBJ whole genome shotgun (WGS) entry which is preliminary data.</text>
</comment>
<evidence type="ECO:0000256" key="1">
    <source>
        <dbReference type="ARBA" id="ARBA00023125"/>
    </source>
</evidence>
<organism evidence="4 5">
    <name type="scientific">Owenia fusiformis</name>
    <name type="common">Polychaete worm</name>
    <dbReference type="NCBI Taxonomy" id="6347"/>
    <lineage>
        <taxon>Eukaryota</taxon>
        <taxon>Metazoa</taxon>
        <taxon>Spiralia</taxon>
        <taxon>Lophotrochozoa</taxon>
        <taxon>Annelida</taxon>
        <taxon>Polychaeta</taxon>
        <taxon>Sedentaria</taxon>
        <taxon>Canalipalpata</taxon>
        <taxon>Sabellida</taxon>
        <taxon>Oweniida</taxon>
        <taxon>Oweniidae</taxon>
        <taxon>Owenia</taxon>
    </lineage>
</organism>
<feature type="compositionally biased region" description="Polar residues" evidence="3">
    <location>
        <begin position="94"/>
        <end position="103"/>
    </location>
</feature>
<dbReference type="PRINTS" id="PR00053">
    <property type="entry name" value="FORKHEAD"/>
</dbReference>
<feature type="compositionally biased region" description="Polar residues" evidence="3">
    <location>
        <begin position="296"/>
        <end position="316"/>
    </location>
</feature>
<dbReference type="InterPro" id="IPR036388">
    <property type="entry name" value="WH-like_DNA-bd_sf"/>
</dbReference>
<comment type="subcellular location">
    <subcellularLocation>
        <location evidence="2">Nucleus</location>
    </subcellularLocation>
</comment>
<dbReference type="OrthoDB" id="5954824at2759"/>
<name>A0A8J1UVX6_OWEFU</name>
<dbReference type="InterPro" id="IPR047519">
    <property type="entry name" value="FH_FOXQ2-like"/>
</dbReference>
<dbReference type="GO" id="GO:0009653">
    <property type="term" value="P:anatomical structure morphogenesis"/>
    <property type="evidence" value="ECO:0007669"/>
    <property type="project" value="TreeGrafter"/>
</dbReference>
<dbReference type="GO" id="GO:0000978">
    <property type="term" value="F:RNA polymerase II cis-regulatory region sequence-specific DNA binding"/>
    <property type="evidence" value="ECO:0007669"/>
    <property type="project" value="TreeGrafter"/>
</dbReference>
<dbReference type="EMBL" id="CAIIXF020000001">
    <property type="protein sequence ID" value="CAH1772308.1"/>
    <property type="molecule type" value="Genomic_DNA"/>
</dbReference>
<dbReference type="Gene3D" id="1.10.10.10">
    <property type="entry name" value="Winged helix-like DNA-binding domain superfamily/Winged helix DNA-binding domain"/>
    <property type="match status" value="1"/>
</dbReference>
<accession>A0A8J1UVX6</accession>
<dbReference type="AlphaFoldDB" id="A0A8J1UVX6"/>
<dbReference type="GO" id="GO:0030154">
    <property type="term" value="P:cell differentiation"/>
    <property type="evidence" value="ECO:0007669"/>
    <property type="project" value="TreeGrafter"/>
</dbReference>
<dbReference type="SMART" id="SM00339">
    <property type="entry name" value="FH"/>
    <property type="match status" value="1"/>
</dbReference>
<dbReference type="SUPFAM" id="SSF46785">
    <property type="entry name" value="Winged helix' DNA-binding domain"/>
    <property type="match status" value="1"/>
</dbReference>
<keyword evidence="2" id="KW-0539">Nucleus</keyword>
<dbReference type="PROSITE" id="PS50039">
    <property type="entry name" value="FORK_HEAD_3"/>
    <property type="match status" value="1"/>
</dbReference>
<dbReference type="Proteomes" id="UP000749559">
    <property type="component" value="Unassembled WGS sequence"/>
</dbReference>
<dbReference type="GO" id="GO:0000981">
    <property type="term" value="F:DNA-binding transcription factor activity, RNA polymerase II-specific"/>
    <property type="evidence" value="ECO:0007669"/>
    <property type="project" value="TreeGrafter"/>
</dbReference>